<sequence>MENIMNNEQICPVMGHEINDISTAPSSEYKGTTYYFCCENCKETFDSNPATYTGNGGAEGHHHHHH</sequence>
<accession>A0A1M5JB18</accession>
<dbReference type="EMBL" id="FQUS01000026">
    <property type="protein sequence ID" value="SHG37774.1"/>
    <property type="molecule type" value="Genomic_DNA"/>
</dbReference>
<dbReference type="SUPFAM" id="SSF47240">
    <property type="entry name" value="Ferritin-like"/>
    <property type="match status" value="1"/>
</dbReference>
<name>A0A1M5JB18_9BACT</name>
<dbReference type="Pfam" id="PF04945">
    <property type="entry name" value="YHS"/>
    <property type="match status" value="1"/>
</dbReference>
<protein>
    <submittedName>
        <fullName evidence="2">YHS domain-containing protein</fullName>
    </submittedName>
</protein>
<keyword evidence="3" id="KW-1185">Reference proteome</keyword>
<dbReference type="InterPro" id="IPR009078">
    <property type="entry name" value="Ferritin-like_SF"/>
</dbReference>
<proteinExistence type="predicted"/>
<dbReference type="InterPro" id="IPR011017">
    <property type="entry name" value="TRASH_dom"/>
</dbReference>
<evidence type="ECO:0000313" key="2">
    <source>
        <dbReference type="EMBL" id="SHG37774.1"/>
    </source>
</evidence>
<organism evidence="2 3">
    <name type="scientific">Fodinibius roseus</name>
    <dbReference type="NCBI Taxonomy" id="1194090"/>
    <lineage>
        <taxon>Bacteria</taxon>
        <taxon>Pseudomonadati</taxon>
        <taxon>Balneolota</taxon>
        <taxon>Balneolia</taxon>
        <taxon>Balneolales</taxon>
        <taxon>Balneolaceae</taxon>
        <taxon>Fodinibius</taxon>
    </lineage>
</organism>
<dbReference type="InterPro" id="IPR007029">
    <property type="entry name" value="YHS_dom"/>
</dbReference>
<dbReference type="AlphaFoldDB" id="A0A1M5JB18"/>
<dbReference type="SMART" id="SM00746">
    <property type="entry name" value="TRASH"/>
    <property type="match status" value="1"/>
</dbReference>
<dbReference type="InterPro" id="IPR012348">
    <property type="entry name" value="RNR-like"/>
</dbReference>
<dbReference type="STRING" id="1194090.SAMN05443144_12638"/>
<dbReference type="Proteomes" id="UP000184041">
    <property type="component" value="Unassembled WGS sequence"/>
</dbReference>
<dbReference type="GO" id="GO:0016491">
    <property type="term" value="F:oxidoreductase activity"/>
    <property type="evidence" value="ECO:0007669"/>
    <property type="project" value="InterPro"/>
</dbReference>
<dbReference type="Gene3D" id="1.10.620.20">
    <property type="entry name" value="Ribonucleotide Reductase, subunit A"/>
    <property type="match status" value="1"/>
</dbReference>
<gene>
    <name evidence="2" type="ORF">SAMN05443144_12638</name>
</gene>
<reference evidence="2 3" key="1">
    <citation type="submission" date="2016-11" db="EMBL/GenBank/DDBJ databases">
        <authorList>
            <person name="Jaros S."/>
            <person name="Januszkiewicz K."/>
            <person name="Wedrychowicz H."/>
        </authorList>
    </citation>
    <scope>NUCLEOTIDE SEQUENCE [LARGE SCALE GENOMIC DNA]</scope>
    <source>
        <strain evidence="2 3">DSM 21986</strain>
    </source>
</reference>
<evidence type="ECO:0000259" key="1">
    <source>
        <dbReference type="SMART" id="SM00746"/>
    </source>
</evidence>
<evidence type="ECO:0000313" key="3">
    <source>
        <dbReference type="Proteomes" id="UP000184041"/>
    </source>
</evidence>
<feature type="domain" description="TRASH" evidence="1">
    <location>
        <begin position="11"/>
        <end position="49"/>
    </location>
</feature>